<dbReference type="KEGG" id="mic:Mic7113_5053"/>
<evidence type="ECO:0000313" key="2">
    <source>
        <dbReference type="Proteomes" id="UP000010471"/>
    </source>
</evidence>
<reference evidence="1 2" key="1">
    <citation type="submission" date="2012-06" db="EMBL/GenBank/DDBJ databases">
        <title>Finished chromosome of genome of Microcoleus sp. PCC 7113.</title>
        <authorList>
            <consortium name="US DOE Joint Genome Institute"/>
            <person name="Gugger M."/>
            <person name="Coursin T."/>
            <person name="Rippka R."/>
            <person name="Tandeau De Marsac N."/>
            <person name="Huntemann M."/>
            <person name="Wei C.-L."/>
            <person name="Han J."/>
            <person name="Detter J.C."/>
            <person name="Han C."/>
            <person name="Tapia R."/>
            <person name="Chen A."/>
            <person name="Kyrpides N."/>
            <person name="Mavromatis K."/>
            <person name="Markowitz V."/>
            <person name="Szeto E."/>
            <person name="Ivanova N."/>
            <person name="Pagani I."/>
            <person name="Pati A."/>
            <person name="Goodwin L."/>
            <person name="Nordberg H.P."/>
            <person name="Cantor M.N."/>
            <person name="Hua S.X."/>
            <person name="Woyke T."/>
            <person name="Kerfeld C.A."/>
        </authorList>
    </citation>
    <scope>NUCLEOTIDE SEQUENCE [LARGE SCALE GENOMIC DNA]</scope>
    <source>
        <strain evidence="1 2">PCC 7113</strain>
    </source>
</reference>
<dbReference type="RefSeq" id="WP_015184843.1">
    <property type="nucleotide sequence ID" value="NC_019738.1"/>
</dbReference>
<evidence type="ECO:0000313" key="1">
    <source>
        <dbReference type="EMBL" id="AFZ20710.1"/>
    </source>
</evidence>
<gene>
    <name evidence="1" type="ORF">Mic7113_5053</name>
</gene>
<organism evidence="1 2">
    <name type="scientific">Allocoleopsis franciscana PCC 7113</name>
    <dbReference type="NCBI Taxonomy" id="1173027"/>
    <lineage>
        <taxon>Bacteria</taxon>
        <taxon>Bacillati</taxon>
        <taxon>Cyanobacteriota</taxon>
        <taxon>Cyanophyceae</taxon>
        <taxon>Coleofasciculales</taxon>
        <taxon>Coleofasciculaceae</taxon>
        <taxon>Allocoleopsis</taxon>
        <taxon>Allocoleopsis franciscana</taxon>
    </lineage>
</organism>
<dbReference type="Proteomes" id="UP000010471">
    <property type="component" value="Chromosome"/>
</dbReference>
<dbReference type="HOGENOM" id="CLU_045822_0_0_3"/>
<keyword evidence="2" id="KW-1185">Reference proteome</keyword>
<dbReference type="OrthoDB" id="396512at2"/>
<dbReference type="STRING" id="1173027.Mic7113_5053"/>
<sequence length="402" mass="44856">MQQTHIWSEEAVEADGSITLSITIEYPNEQPRSRLWYKIPAEFGSLLTDSSDPFVVAMILPAMFYAAPLIVHGKVSPSLLQNLEEFQAAWACWRPNFYKPIEISAEVEQEAQKPPSEIAIAAFSGGVDSCFTAFRHHANPSRRFQRNLQAGLMVHGFDIPLEEQQAFDGAAQKSRAILSSLGLKLIAIATNYRQIEQKLRWEDAYGPAVASSLMLFQNTYSIGLIASAFSYHNLLLPRGSNPVTDTLLSNKAFQLIHDGAGYTRLEKIREIGNWKEARQNLRVCWQGSQKDRNCGQCEKCIRTILGFRVLGLGLPACFEQDVTDSQISGIQGLSEIQRYDLELILKAAKDSISDSWVTALKTCIVGNRSGGIKPDKWAILKQRLPPSLLKPLGTLRSRLFSK</sequence>
<dbReference type="AlphaFoldDB" id="K9WJX3"/>
<protein>
    <submittedName>
        <fullName evidence="1">Uncharacterized protein</fullName>
    </submittedName>
</protein>
<accession>K9WJX3</accession>
<proteinExistence type="predicted"/>
<name>K9WJX3_9CYAN</name>
<dbReference type="PATRIC" id="fig|1173027.3.peg.5601"/>
<dbReference type="eggNOG" id="ENOG5031ARV">
    <property type="taxonomic scope" value="Bacteria"/>
</dbReference>
<dbReference type="EMBL" id="CP003630">
    <property type="protein sequence ID" value="AFZ20710.1"/>
    <property type="molecule type" value="Genomic_DNA"/>
</dbReference>